<evidence type="ECO:0000256" key="1">
    <source>
        <dbReference type="ARBA" id="ARBA00005753"/>
    </source>
</evidence>
<dbReference type="InterPro" id="IPR000595">
    <property type="entry name" value="cNMP-bd_dom"/>
</dbReference>
<dbReference type="EMBL" id="FN648376">
    <property type="protein sequence ID" value="CBN74376.1"/>
    <property type="molecule type" value="Genomic_DNA"/>
</dbReference>
<dbReference type="InParanoid" id="D8LHU5"/>
<dbReference type="EMBL" id="FN649738">
    <property type="protein sequence ID" value="CBN74376.1"/>
    <property type="molecule type" value="Genomic_DNA"/>
</dbReference>
<dbReference type="GO" id="GO:0034236">
    <property type="term" value="F:protein kinase A catalytic subunit binding"/>
    <property type="evidence" value="ECO:0007669"/>
    <property type="project" value="TreeGrafter"/>
</dbReference>
<dbReference type="eggNOG" id="KOG1113">
    <property type="taxonomic scope" value="Eukaryota"/>
</dbReference>
<evidence type="ECO:0000256" key="2">
    <source>
        <dbReference type="ARBA" id="ARBA00022553"/>
    </source>
</evidence>
<evidence type="ECO:0000313" key="11">
    <source>
        <dbReference type="Proteomes" id="UP000002630"/>
    </source>
</evidence>
<dbReference type="OrthoDB" id="417078at2759"/>
<dbReference type="OMA" id="GHIRITM"/>
<dbReference type="GO" id="GO:0004862">
    <property type="term" value="F:cAMP-dependent protein kinase inhibitor activity"/>
    <property type="evidence" value="ECO:0007669"/>
    <property type="project" value="TreeGrafter"/>
</dbReference>
<evidence type="ECO:0000256" key="8">
    <source>
        <dbReference type="SAM" id="MobiDB-lite"/>
    </source>
</evidence>
<dbReference type="SMART" id="SM00100">
    <property type="entry name" value="cNMP"/>
    <property type="match status" value="2"/>
</dbReference>
<evidence type="ECO:0000256" key="7">
    <source>
        <dbReference type="PIRSR" id="PIRSR000548-1"/>
    </source>
</evidence>
<dbReference type="InterPro" id="IPR014710">
    <property type="entry name" value="RmlC-like_jellyroll"/>
</dbReference>
<feature type="binding site" evidence="7">
    <location>
        <position position="164"/>
    </location>
    <ligand>
        <name>3',5'-cyclic AMP</name>
        <dbReference type="ChEBI" id="CHEBI:58165"/>
        <label>1</label>
    </ligand>
</feature>
<keyword evidence="4" id="KW-0677">Repeat</keyword>
<name>D8LHU5_ECTSI</name>
<dbReference type="GO" id="GO:0005829">
    <property type="term" value="C:cytosol"/>
    <property type="evidence" value="ECO:0007669"/>
    <property type="project" value="TreeGrafter"/>
</dbReference>
<gene>
    <name evidence="10" type="ORF">Esi_0020_0056</name>
</gene>
<feature type="binding site" evidence="7">
    <location>
        <position position="155"/>
    </location>
    <ligand>
        <name>3',5'-cyclic AMP</name>
        <dbReference type="ChEBI" id="CHEBI:58165"/>
        <label>1</label>
    </ligand>
</feature>
<evidence type="ECO:0000256" key="3">
    <source>
        <dbReference type="ARBA" id="ARBA00022566"/>
    </source>
</evidence>
<dbReference type="PROSITE" id="PS50042">
    <property type="entry name" value="CNMP_BINDING_3"/>
    <property type="match status" value="2"/>
</dbReference>
<dbReference type="GO" id="GO:0005952">
    <property type="term" value="C:cAMP-dependent protein kinase complex"/>
    <property type="evidence" value="ECO:0007669"/>
    <property type="project" value="InterPro"/>
</dbReference>
<feature type="region of interest" description="Disordered" evidence="8">
    <location>
        <begin position="16"/>
        <end position="45"/>
    </location>
</feature>
<dbReference type="Pfam" id="PF00027">
    <property type="entry name" value="cNMP_binding"/>
    <property type="match status" value="2"/>
</dbReference>
<dbReference type="GO" id="GO:0016301">
    <property type="term" value="F:kinase activity"/>
    <property type="evidence" value="ECO:0007669"/>
    <property type="project" value="UniProtKB-KW"/>
</dbReference>
<dbReference type="InterPro" id="IPR018490">
    <property type="entry name" value="cNMP-bd_dom_sf"/>
</dbReference>
<evidence type="ECO:0000256" key="4">
    <source>
        <dbReference type="ARBA" id="ARBA00022737"/>
    </source>
</evidence>
<organism evidence="10 11">
    <name type="scientific">Ectocarpus siliculosus</name>
    <name type="common">Brown alga</name>
    <name type="synonym">Conferva siliculosa</name>
    <dbReference type="NCBI Taxonomy" id="2880"/>
    <lineage>
        <taxon>Eukaryota</taxon>
        <taxon>Sar</taxon>
        <taxon>Stramenopiles</taxon>
        <taxon>Ochrophyta</taxon>
        <taxon>PX clade</taxon>
        <taxon>Phaeophyceae</taxon>
        <taxon>Ectocarpales</taxon>
        <taxon>Ectocarpaceae</taxon>
        <taxon>Ectocarpus</taxon>
    </lineage>
</organism>
<dbReference type="Gene3D" id="2.60.120.10">
    <property type="entry name" value="Jelly Rolls"/>
    <property type="match status" value="2"/>
</dbReference>
<protein>
    <submittedName>
        <fullName evidence="10">cAMP-dependent protein kinase regulatory subunit</fullName>
    </submittedName>
</protein>
<dbReference type="PRINTS" id="PR00103">
    <property type="entry name" value="CAMPKINASE"/>
</dbReference>
<dbReference type="PIRSF" id="PIRSF000548">
    <property type="entry name" value="PK_regulatory"/>
    <property type="match status" value="1"/>
</dbReference>
<evidence type="ECO:0000313" key="10">
    <source>
        <dbReference type="EMBL" id="CBN74376.1"/>
    </source>
</evidence>
<dbReference type="InterPro" id="IPR018488">
    <property type="entry name" value="cNMP-bd_CS"/>
</dbReference>
<dbReference type="SUPFAM" id="SSF51206">
    <property type="entry name" value="cAMP-binding domain-like"/>
    <property type="match status" value="2"/>
</dbReference>
<dbReference type="Proteomes" id="UP000002630">
    <property type="component" value="Linkage Group LG13"/>
</dbReference>
<dbReference type="PROSITE" id="PS00889">
    <property type="entry name" value="CNMP_BINDING_2"/>
    <property type="match status" value="2"/>
</dbReference>
<feature type="domain" description="Cyclic nucleotide-binding" evidence="9">
    <location>
        <begin position="210"/>
        <end position="315"/>
    </location>
</feature>
<evidence type="ECO:0000259" key="9">
    <source>
        <dbReference type="PROSITE" id="PS50042"/>
    </source>
</evidence>
<dbReference type="GO" id="GO:0030552">
    <property type="term" value="F:cAMP binding"/>
    <property type="evidence" value="ECO:0007669"/>
    <property type="project" value="UniProtKB-KW"/>
</dbReference>
<reference evidence="10 11" key="1">
    <citation type="journal article" date="2010" name="Nature">
        <title>The Ectocarpus genome and the independent evolution of multicellularity in brown algae.</title>
        <authorList>
            <person name="Cock J.M."/>
            <person name="Sterck L."/>
            <person name="Rouze P."/>
            <person name="Scornet D."/>
            <person name="Allen A.E."/>
            <person name="Amoutzias G."/>
            <person name="Anthouard V."/>
            <person name="Artiguenave F."/>
            <person name="Aury J.M."/>
            <person name="Badger J.H."/>
            <person name="Beszteri B."/>
            <person name="Billiau K."/>
            <person name="Bonnet E."/>
            <person name="Bothwell J.H."/>
            <person name="Bowler C."/>
            <person name="Boyen C."/>
            <person name="Brownlee C."/>
            <person name="Carrano C.J."/>
            <person name="Charrier B."/>
            <person name="Cho G.Y."/>
            <person name="Coelho S.M."/>
            <person name="Collen J."/>
            <person name="Corre E."/>
            <person name="Da Silva C."/>
            <person name="Delage L."/>
            <person name="Delaroque N."/>
            <person name="Dittami S.M."/>
            <person name="Doulbeau S."/>
            <person name="Elias M."/>
            <person name="Farnham G."/>
            <person name="Gachon C.M."/>
            <person name="Gschloessl B."/>
            <person name="Heesch S."/>
            <person name="Jabbari K."/>
            <person name="Jubin C."/>
            <person name="Kawai H."/>
            <person name="Kimura K."/>
            <person name="Kloareg B."/>
            <person name="Kupper F.C."/>
            <person name="Lang D."/>
            <person name="Le Bail A."/>
            <person name="Leblanc C."/>
            <person name="Lerouge P."/>
            <person name="Lohr M."/>
            <person name="Lopez P.J."/>
            <person name="Martens C."/>
            <person name="Maumus F."/>
            <person name="Michel G."/>
            <person name="Miranda-Saavedra D."/>
            <person name="Morales J."/>
            <person name="Moreau H."/>
            <person name="Motomura T."/>
            <person name="Nagasato C."/>
            <person name="Napoli C.A."/>
            <person name="Nelson D.R."/>
            <person name="Nyvall-Collen P."/>
            <person name="Peters A.F."/>
            <person name="Pommier C."/>
            <person name="Potin P."/>
            <person name="Poulain J."/>
            <person name="Quesneville H."/>
            <person name="Read B."/>
            <person name="Rensing S.A."/>
            <person name="Ritter A."/>
            <person name="Rousvoal S."/>
            <person name="Samanta M."/>
            <person name="Samson G."/>
            <person name="Schroeder D.C."/>
            <person name="Segurens B."/>
            <person name="Strittmatter M."/>
            <person name="Tonon T."/>
            <person name="Tregear J.W."/>
            <person name="Valentin K."/>
            <person name="von Dassow P."/>
            <person name="Yamagishi T."/>
            <person name="Van de Peer Y."/>
            <person name="Wincker P."/>
        </authorList>
    </citation>
    <scope>NUCLEOTIDE SEQUENCE [LARGE SCALE GENOMIC DNA]</scope>
    <source>
        <strain evidence="11">Ec32 / CCAP1310/4</strain>
    </source>
</reference>
<comment type="similarity">
    <text evidence="1">Belongs to the cAMP-dependent kinase regulatory chain family.</text>
</comment>
<proteinExistence type="inferred from homology"/>
<keyword evidence="5 7" id="KW-0547">Nucleotide-binding</keyword>
<evidence type="ECO:0000256" key="6">
    <source>
        <dbReference type="ARBA" id="ARBA00023149"/>
    </source>
</evidence>
<accession>D8LHU5</accession>
<evidence type="ECO:0000256" key="5">
    <source>
        <dbReference type="ARBA" id="ARBA00022741"/>
    </source>
</evidence>
<dbReference type="InterPro" id="IPR050503">
    <property type="entry name" value="cAMP-dep_PK_reg_su-like"/>
</dbReference>
<keyword evidence="6 7" id="KW-0114">cAMP</keyword>
<dbReference type="AlphaFoldDB" id="D8LHU5"/>
<dbReference type="PANTHER" id="PTHR11635">
    <property type="entry name" value="CAMP-DEPENDENT PROTEIN KINASE REGULATORY CHAIN"/>
    <property type="match status" value="1"/>
</dbReference>
<dbReference type="CDD" id="cd00038">
    <property type="entry name" value="CAP_ED"/>
    <property type="match status" value="2"/>
</dbReference>
<feature type="domain" description="Cyclic nucleotide-binding" evidence="9">
    <location>
        <begin position="86"/>
        <end position="205"/>
    </location>
</feature>
<keyword evidence="3 7" id="KW-0116">cAMP-binding</keyword>
<sequence length="343" mass="37683">MMPCVQAVGSITRYSMGAKNSKNEDTVEQGAEPPPSPVPKGAVNRRRRCSVSAEVDASKAPRVKKVVPKTDAQLKDIEKAISRCFLFSSLCEAQRKEVVDSMEERRYQSGDAVIEEGGPGDFFYVTGSGELEVFIAGKNNDEPLRTLKSGDAFGELALMYNSPRTATVKAVTGCLVWALDRTTFRHTILEAGQQRRQKYEVFLANVEILKRANLSATDIAQLADAVEPIAFADGDTIIKEGDDDRSLFKFYIVEDGEARAYVHEDGEEVLMSHLHPGDHFGEKALVEKTPRTATVKAHGPLKCAALSIAGFERLMEERGVGPTNIARGFNDRGTQKRRMEVVG</sequence>
<keyword evidence="11" id="KW-1185">Reference proteome</keyword>
<feature type="binding site" evidence="7">
    <location>
        <position position="291"/>
    </location>
    <ligand>
        <name>3',5'-cyclic AMP</name>
        <dbReference type="ChEBI" id="CHEBI:58165"/>
        <label>2</label>
    </ligand>
</feature>
<dbReference type="InterPro" id="IPR012198">
    <property type="entry name" value="cAMP_dep_PK_reg_su"/>
</dbReference>
<keyword evidence="2" id="KW-0597">Phosphoprotein</keyword>
<feature type="binding site" evidence="7">
    <location>
        <position position="282"/>
    </location>
    <ligand>
        <name>3',5'-cyclic AMP</name>
        <dbReference type="ChEBI" id="CHEBI:58165"/>
        <label>2</label>
    </ligand>
</feature>
<dbReference type="PANTHER" id="PTHR11635:SF152">
    <property type="entry name" value="CAMP-DEPENDENT PROTEIN KINASE TYPE I REGULATORY SUBUNIT-RELATED"/>
    <property type="match status" value="1"/>
</dbReference>
<dbReference type="STRING" id="2880.D8LHU5"/>